<dbReference type="InterPro" id="IPR017964">
    <property type="entry name" value="DNA-dir_DNA_pol_B_CS"/>
</dbReference>
<reference evidence="9" key="2">
    <citation type="journal article" date="2007" name="Science">
        <title>Draft genome sequence of the sexually transmitted pathogen Trichomonas vaginalis.</title>
        <authorList>
            <person name="Carlton J.M."/>
            <person name="Hirt R.P."/>
            <person name="Silva J.C."/>
            <person name="Delcher A.L."/>
            <person name="Schatz M."/>
            <person name="Zhao Q."/>
            <person name="Wortman J.R."/>
            <person name="Bidwell S.L."/>
            <person name="Alsmark U.C.M."/>
            <person name="Besteiro S."/>
            <person name="Sicheritz-Ponten T."/>
            <person name="Noel C.J."/>
            <person name="Dacks J.B."/>
            <person name="Foster P.G."/>
            <person name="Simillion C."/>
            <person name="Van de Peer Y."/>
            <person name="Miranda-Saavedra D."/>
            <person name="Barton G.J."/>
            <person name="Westrop G.D."/>
            <person name="Mueller S."/>
            <person name="Dessi D."/>
            <person name="Fiori P.L."/>
            <person name="Ren Q."/>
            <person name="Paulsen I."/>
            <person name="Zhang H."/>
            <person name="Bastida-Corcuera F.D."/>
            <person name="Simoes-Barbosa A."/>
            <person name="Brown M.T."/>
            <person name="Hayes R.D."/>
            <person name="Mukherjee M."/>
            <person name="Okumura C.Y."/>
            <person name="Schneider R."/>
            <person name="Smith A.J."/>
            <person name="Vanacova S."/>
            <person name="Villalvazo M."/>
            <person name="Haas B.J."/>
            <person name="Pertea M."/>
            <person name="Feldblyum T.V."/>
            <person name="Utterback T.R."/>
            <person name="Shu C.L."/>
            <person name="Osoegawa K."/>
            <person name="de Jong P.J."/>
            <person name="Hrdy I."/>
            <person name="Horvathova L."/>
            <person name="Zubacova Z."/>
            <person name="Dolezal P."/>
            <person name="Malik S.B."/>
            <person name="Logsdon J.M. Jr."/>
            <person name="Henze K."/>
            <person name="Gupta A."/>
            <person name="Wang C.C."/>
            <person name="Dunne R.L."/>
            <person name="Upcroft J.A."/>
            <person name="Upcroft P."/>
            <person name="White O."/>
            <person name="Salzberg S.L."/>
            <person name="Tang P."/>
            <person name="Chiu C.-H."/>
            <person name="Lee Y.-S."/>
            <person name="Embley T.M."/>
            <person name="Coombs G.H."/>
            <person name="Mottram J.C."/>
            <person name="Tachezy J."/>
            <person name="Fraser-Liggett C.M."/>
            <person name="Johnson P.J."/>
        </authorList>
    </citation>
    <scope>NUCLEOTIDE SEQUENCE [LARGE SCALE GENOMIC DNA]</scope>
    <source>
        <strain evidence="9">G3</strain>
    </source>
</reference>
<dbReference type="InterPro" id="IPR023211">
    <property type="entry name" value="DNA_pol_palm_dom_sf"/>
</dbReference>
<dbReference type="SUPFAM" id="SSF56672">
    <property type="entry name" value="DNA/RNA polymerases"/>
    <property type="match status" value="1"/>
</dbReference>
<keyword evidence="3 5" id="KW-0548">Nucleotidyltransferase</keyword>
<dbReference type="KEGG" id="tva:4751647"/>
<comment type="similarity">
    <text evidence="1 5">Belongs to the DNA polymerase type-B family.</text>
</comment>
<feature type="compositionally biased region" description="Basic and acidic residues" evidence="6">
    <location>
        <begin position="160"/>
        <end position="194"/>
    </location>
</feature>
<dbReference type="OMA" id="MTKMNVG"/>
<dbReference type="GO" id="GO:0003697">
    <property type="term" value="F:single-stranded DNA binding"/>
    <property type="evidence" value="ECO:0000318"/>
    <property type="project" value="GO_Central"/>
</dbReference>
<evidence type="ECO:0000313" key="9">
    <source>
        <dbReference type="EMBL" id="EAX93922.1"/>
    </source>
</evidence>
<evidence type="ECO:0000256" key="2">
    <source>
        <dbReference type="ARBA" id="ARBA00022679"/>
    </source>
</evidence>
<dbReference type="FunFam" id="3.90.1600.10:FF:000054">
    <property type="entry name" value="DNA polymerase alpha subunit one"/>
    <property type="match status" value="1"/>
</dbReference>
<keyword evidence="2 5" id="KW-0808">Transferase</keyword>
<dbReference type="Gene3D" id="2.40.50.730">
    <property type="match status" value="1"/>
</dbReference>
<dbReference type="SMART" id="SM00486">
    <property type="entry name" value="POLBc"/>
    <property type="match status" value="1"/>
</dbReference>
<dbReference type="SUPFAM" id="SSF53098">
    <property type="entry name" value="Ribonuclease H-like"/>
    <property type="match status" value="1"/>
</dbReference>
<dbReference type="EMBL" id="DS113885">
    <property type="protein sequence ID" value="EAX93922.1"/>
    <property type="molecule type" value="Genomic_DNA"/>
</dbReference>
<dbReference type="InterPro" id="IPR036397">
    <property type="entry name" value="RNaseH_sf"/>
</dbReference>
<feature type="compositionally biased region" description="Basic and acidic residues" evidence="6">
    <location>
        <begin position="7"/>
        <end position="23"/>
    </location>
</feature>
<feature type="domain" description="DNA-directed DNA polymerase family B multifunctional" evidence="7">
    <location>
        <begin position="792"/>
        <end position="1145"/>
    </location>
</feature>
<accession>A2FME7</accession>
<evidence type="ECO:0000256" key="3">
    <source>
        <dbReference type="ARBA" id="ARBA00022695"/>
    </source>
</evidence>
<dbReference type="Gene3D" id="3.30.70.2820">
    <property type="match status" value="1"/>
</dbReference>
<keyword evidence="5" id="KW-0235">DNA replication</keyword>
<evidence type="ECO:0000313" key="10">
    <source>
        <dbReference type="Proteomes" id="UP000001542"/>
    </source>
</evidence>
<dbReference type="InterPro" id="IPR042087">
    <property type="entry name" value="DNA_pol_B_thumb"/>
</dbReference>
<dbReference type="InterPro" id="IPR043502">
    <property type="entry name" value="DNA/RNA_pol_sf"/>
</dbReference>
<dbReference type="CDD" id="cd05776">
    <property type="entry name" value="DNA_polB_alpha_exo"/>
    <property type="match status" value="1"/>
</dbReference>
<dbReference type="Gene3D" id="3.30.420.10">
    <property type="entry name" value="Ribonuclease H-like superfamily/Ribonuclease H"/>
    <property type="match status" value="1"/>
</dbReference>
<name>A2FME7_TRIV3</name>
<feature type="compositionally biased region" description="Acidic residues" evidence="6">
    <location>
        <begin position="1348"/>
        <end position="1378"/>
    </location>
</feature>
<proteinExistence type="inferred from homology"/>
<feature type="compositionally biased region" description="Low complexity" evidence="6">
    <location>
        <begin position="110"/>
        <end position="126"/>
    </location>
</feature>
<dbReference type="Gene3D" id="1.10.132.60">
    <property type="entry name" value="DNA polymerase family B, C-terminal domain"/>
    <property type="match status" value="1"/>
</dbReference>
<keyword evidence="10" id="KW-1185">Reference proteome</keyword>
<dbReference type="OrthoDB" id="6755010at2759"/>
<dbReference type="InterPro" id="IPR006133">
    <property type="entry name" value="DNA-dir_DNA_pol_B_exonuc"/>
</dbReference>
<dbReference type="FunFam" id="3.30.420.10:FF:000435">
    <property type="entry name" value="DNA polymerase"/>
    <property type="match status" value="1"/>
</dbReference>
<dbReference type="SMR" id="A2FME7"/>
<dbReference type="VEuPathDB" id="TrichDB:TVAGG3_0590110"/>
<keyword evidence="5" id="KW-0238">DNA-binding</keyword>
<dbReference type="GO" id="GO:0005658">
    <property type="term" value="C:alpha DNA polymerase:primase complex"/>
    <property type="evidence" value="ECO:0000318"/>
    <property type="project" value="GO_Central"/>
</dbReference>
<protein>
    <recommendedName>
        <fullName evidence="5">DNA polymerase</fullName>
        <ecNumber evidence="5">2.7.7.7</ecNumber>
    </recommendedName>
</protein>
<dbReference type="Pfam" id="PF00136">
    <property type="entry name" value="DNA_pol_B"/>
    <property type="match status" value="2"/>
</dbReference>
<evidence type="ECO:0000259" key="8">
    <source>
        <dbReference type="Pfam" id="PF03104"/>
    </source>
</evidence>
<evidence type="ECO:0000256" key="5">
    <source>
        <dbReference type="RuleBase" id="RU000442"/>
    </source>
</evidence>
<dbReference type="Gene3D" id="3.90.1600.10">
    <property type="entry name" value="Palm domain of DNA polymerase"/>
    <property type="match status" value="1"/>
</dbReference>
<feature type="region of interest" description="Disordered" evidence="6">
    <location>
        <begin position="160"/>
        <end position="198"/>
    </location>
</feature>
<dbReference type="PRINTS" id="PR00106">
    <property type="entry name" value="DNAPOLB"/>
</dbReference>
<gene>
    <name evidence="9" type="ORF">TVAG_342390</name>
</gene>
<dbReference type="InterPro" id="IPR012337">
    <property type="entry name" value="RNaseH-like_sf"/>
</dbReference>
<feature type="domain" description="DNA-directed DNA polymerase family B multifunctional" evidence="7">
    <location>
        <begin position="640"/>
        <end position="727"/>
    </location>
</feature>
<dbReference type="GO" id="GO:0006272">
    <property type="term" value="P:leading strand elongation"/>
    <property type="evidence" value="ECO:0000318"/>
    <property type="project" value="GO_Central"/>
</dbReference>
<dbReference type="GO" id="GO:0003688">
    <property type="term" value="F:DNA replication origin binding"/>
    <property type="evidence" value="ECO:0000318"/>
    <property type="project" value="GO_Central"/>
</dbReference>
<dbReference type="STRING" id="5722.A2FME7"/>
<dbReference type="GO" id="GO:0006273">
    <property type="term" value="P:lagging strand elongation"/>
    <property type="evidence" value="ECO:0000318"/>
    <property type="project" value="GO_Central"/>
</dbReference>
<dbReference type="GO" id="GO:0003682">
    <property type="term" value="F:chromatin binding"/>
    <property type="evidence" value="ECO:0000318"/>
    <property type="project" value="GO_Central"/>
</dbReference>
<evidence type="ECO:0000256" key="1">
    <source>
        <dbReference type="ARBA" id="ARBA00005755"/>
    </source>
</evidence>
<reference evidence="9" key="1">
    <citation type="submission" date="2006-10" db="EMBL/GenBank/DDBJ databases">
        <authorList>
            <person name="Amadeo P."/>
            <person name="Zhao Q."/>
            <person name="Wortman J."/>
            <person name="Fraser-Liggett C."/>
            <person name="Carlton J."/>
        </authorList>
    </citation>
    <scope>NUCLEOTIDE SEQUENCE</scope>
    <source>
        <strain evidence="9">G3</strain>
    </source>
</reference>
<dbReference type="PANTHER" id="PTHR45861:SF1">
    <property type="entry name" value="DNA POLYMERASE ALPHA CATALYTIC SUBUNIT"/>
    <property type="match status" value="1"/>
</dbReference>
<dbReference type="InterPro" id="IPR006172">
    <property type="entry name" value="DNA-dir_DNA_pol_B"/>
</dbReference>
<feature type="compositionally biased region" description="Basic and acidic residues" evidence="6">
    <location>
        <begin position="66"/>
        <end position="76"/>
    </location>
</feature>
<dbReference type="InParanoid" id="A2FME7"/>
<dbReference type="eggNOG" id="KOG0970">
    <property type="taxonomic scope" value="Eukaryota"/>
</dbReference>
<dbReference type="Pfam" id="PF03104">
    <property type="entry name" value="DNA_pol_B_exo1"/>
    <property type="match status" value="1"/>
</dbReference>
<evidence type="ECO:0000259" key="7">
    <source>
        <dbReference type="Pfam" id="PF00136"/>
    </source>
</evidence>
<dbReference type="PANTHER" id="PTHR45861">
    <property type="entry name" value="DNA POLYMERASE ALPHA CATALYTIC SUBUNIT"/>
    <property type="match status" value="1"/>
</dbReference>
<dbReference type="FunFam" id="3.30.70.2820:FF:000009">
    <property type="match status" value="1"/>
</dbReference>
<dbReference type="InterPro" id="IPR006134">
    <property type="entry name" value="DNA-dir_DNA_pol_B_multi_dom"/>
</dbReference>
<dbReference type="EC" id="2.7.7.7" evidence="5"/>
<organism evidence="9 10">
    <name type="scientific">Trichomonas vaginalis (strain ATCC PRA-98 / G3)</name>
    <dbReference type="NCBI Taxonomy" id="412133"/>
    <lineage>
        <taxon>Eukaryota</taxon>
        <taxon>Metamonada</taxon>
        <taxon>Parabasalia</taxon>
        <taxon>Trichomonadida</taxon>
        <taxon>Trichomonadidae</taxon>
        <taxon>Trichomonas</taxon>
    </lineage>
</organism>
<dbReference type="RefSeq" id="XP_001306852.1">
    <property type="nucleotide sequence ID" value="XM_001306851.1"/>
</dbReference>
<feature type="region of interest" description="Disordered" evidence="6">
    <location>
        <begin position="1"/>
        <end position="133"/>
    </location>
</feature>
<dbReference type="GO" id="GO:0000166">
    <property type="term" value="F:nucleotide binding"/>
    <property type="evidence" value="ECO:0007669"/>
    <property type="project" value="InterPro"/>
</dbReference>
<dbReference type="GO" id="GO:0003887">
    <property type="term" value="F:DNA-directed DNA polymerase activity"/>
    <property type="evidence" value="ECO:0000318"/>
    <property type="project" value="GO_Central"/>
</dbReference>
<feature type="domain" description="DNA-directed DNA polymerase family B exonuclease" evidence="8">
    <location>
        <begin position="344"/>
        <end position="566"/>
    </location>
</feature>
<dbReference type="Proteomes" id="UP000001542">
    <property type="component" value="Unassembled WGS sequence"/>
</dbReference>
<sequence>MSRRSSRQKDEKSAVQELMEKEASLSSSSSDDEGDEGSYDSLSDDGFIADGTYEDEFKVNKPKQPKKPEQPLEEGQKSITDLLGKTKKKSTPKSSKNTDIADKLFQEFMTTTSTTASKPSKSTSSSSDKKKSISEGFAAKLSAKSKEQAIKQEKEAAAAEVKKQKVESQKTEPKTVSVEKVKRGPKTEPRDRKPVIKPAEPVNIPDVQEEDPLPEIAETPITSKMQTESFHNENFQMYLFNIVEDTGKLYLFGKAFAKSKKMVTVCVVISNPRRIIHFLPTFNEIDDCKSEIQSLHQKAIVYPEYLKYAFGDSDISQMSQWITAELPGNYDISKIPMIGKHYNKVFGWSSSLTECFIMRYKIMGPCWIKFKKRVENPQNLVSIVSQLNFELSDEFKKDEPEIEILDKTDIPEFNLACISVKTEYDNTKKEHVIRMISLRVFAKCAITKLSSNDCHKATYYWMLGNIKNSELPGTPFNNEKDMLERFITDIQNSDIDLILSFGFNTFDGQIIAQRLIQLKVKDWYRIGRLKRSFPRDNITKFSKNTLLILSGRLPVDIRVSADEFLHSKANDFASVIQQELGILVPDLETSNFSQLIFNIPMLKKYVIANENNTAYIINLTRKIHIVPLTLQISQLSGALWSRVLLGKASPRSEALLAHEFINRGYVIPDKSQVKVSGKREDAQYKGGHVLDPKRGFHENYVTVLDYNSLYPSIIRQYNICFTTRMVANPNQNSAVLPKIMAELLNKRSEVKKDMKEKGDAQFQVTQQIEELENKIKAGEDSVGNKNHLEALKKKLDNLDTELRSLNIKQLAVKILANSMYGYLGYKGSRFPATKLAEEITKKGREALQAVIDIVEHFQYEDSNQFSIVYGDTDSVMVDCMTRDETRARNVAMGICQAVELHFKKQRKNGDAVMKLGLDHLFKKMLLVSKKKYAALDQLPNGNLNLELKGLDMVRRDWCFLTRYLSYFVISTFMFGENSDDSIEKILNEMERVAAMLRNNGELPDDQKSEVEYETSNDMKVLMKAERKVRLQSVIPQFLIITKMLTNRLETYKDNSPHAAVARYMQDKMKKEISPGSTIEYIIAKDNFTPREELEGSEPMSERTQARTNIASKAVYKDLIKEVSDADIEWYITNQIFNPVWRLCEPFGGMEKGMLAKALGVKYSAPSVISYDNEYQTNVVIPHNAELTFACPYCENRITASPFPSKYLKCPHCNEQIDWHLAANLLLQSLRKFVIDNNPNHMESKGFMEAEFESVQLPLSTLSLQSTKTPLKLKLSPGEMFNTLRYFANIFAPRKDVSEDDSLYEEFRVYMESHCRRFLNDHGFSHINFSLFLGPANAIQTVQTTNDKENEEGNEAQNEEGEDDEQDSVANTDEENDEI</sequence>
<dbReference type="Gene3D" id="1.10.287.690">
    <property type="entry name" value="Helix hairpin bin"/>
    <property type="match status" value="1"/>
</dbReference>
<dbReference type="VEuPathDB" id="TrichDB:TVAG_342390"/>
<dbReference type="Gene3D" id="6.10.10.100">
    <property type="match status" value="1"/>
</dbReference>
<evidence type="ECO:0000256" key="6">
    <source>
        <dbReference type="SAM" id="MobiDB-lite"/>
    </source>
</evidence>
<feature type="region of interest" description="Disordered" evidence="6">
    <location>
        <begin position="1344"/>
        <end position="1378"/>
    </location>
</feature>
<evidence type="ECO:0000256" key="4">
    <source>
        <dbReference type="ARBA" id="ARBA00022932"/>
    </source>
</evidence>
<comment type="catalytic activity">
    <reaction evidence="5">
        <text>DNA(n) + a 2'-deoxyribonucleoside 5'-triphosphate = DNA(n+1) + diphosphate</text>
        <dbReference type="Rhea" id="RHEA:22508"/>
        <dbReference type="Rhea" id="RHEA-COMP:17339"/>
        <dbReference type="Rhea" id="RHEA-COMP:17340"/>
        <dbReference type="ChEBI" id="CHEBI:33019"/>
        <dbReference type="ChEBI" id="CHEBI:61560"/>
        <dbReference type="ChEBI" id="CHEBI:173112"/>
        <dbReference type="EC" id="2.7.7.7"/>
    </reaction>
</comment>
<keyword evidence="4 5" id="KW-0239">DNA-directed DNA polymerase</keyword>
<dbReference type="PROSITE" id="PS00116">
    <property type="entry name" value="DNA_POLYMERASE_B"/>
    <property type="match status" value="1"/>
</dbReference>